<dbReference type="Pfam" id="PF13962">
    <property type="entry name" value="PGG"/>
    <property type="match status" value="1"/>
</dbReference>
<feature type="transmembrane region" description="Helical" evidence="8">
    <location>
        <begin position="277"/>
        <end position="293"/>
    </location>
</feature>
<feature type="transmembrane region" description="Helical" evidence="8">
    <location>
        <begin position="171"/>
        <end position="196"/>
    </location>
</feature>
<organism evidence="10 11">
    <name type="scientific">Ziziphus jujuba var. spinosa</name>
    <dbReference type="NCBI Taxonomy" id="714518"/>
    <lineage>
        <taxon>Eukaryota</taxon>
        <taxon>Viridiplantae</taxon>
        <taxon>Streptophyta</taxon>
        <taxon>Embryophyta</taxon>
        <taxon>Tracheophyta</taxon>
        <taxon>Spermatophyta</taxon>
        <taxon>Magnoliopsida</taxon>
        <taxon>eudicotyledons</taxon>
        <taxon>Gunneridae</taxon>
        <taxon>Pentapetalae</taxon>
        <taxon>rosids</taxon>
        <taxon>fabids</taxon>
        <taxon>Rosales</taxon>
        <taxon>Rhamnaceae</taxon>
        <taxon>Paliureae</taxon>
        <taxon>Ziziphus</taxon>
    </lineage>
</organism>
<accession>A0A978UAH7</accession>
<feature type="compositionally biased region" description="Basic and acidic residues" evidence="7">
    <location>
        <begin position="108"/>
        <end position="119"/>
    </location>
</feature>
<comment type="subcellular location">
    <subcellularLocation>
        <location evidence="1">Membrane</location>
        <topology evidence="1">Multi-pass membrane protein</topology>
    </subcellularLocation>
</comment>
<evidence type="ECO:0000256" key="6">
    <source>
        <dbReference type="ARBA" id="ARBA00023136"/>
    </source>
</evidence>
<sequence length="299" mass="32745">MLASEKRVQKSVLNNKGMTAADIIKSSMQFSTVDKRFLMSTIKSDGHFKSLERRVIRETKTDHNQTADDEIKRGYDISQETKQLLKSNAPVNDLHEASSAASTSAQENHQEKHDTGKLESKQNSYEQYIYSINLLVATIFSSITFAAAMQMPGGYGSDGTANLRETVGFKIFLIADSVAFGCAAASMFIHFGVAFFSKLLQVKYSYPVYCVMALTTIFITSSVLAFISGANVVFQRSSSRGGFQVGLPVYVASLSFMIPILYFLLRSLIVAARKLPSVYVVCLVTLAILLTSLKSGGGK</sequence>
<keyword evidence="3" id="KW-0677">Repeat</keyword>
<evidence type="ECO:0000313" key="10">
    <source>
        <dbReference type="EMBL" id="KAH7511770.1"/>
    </source>
</evidence>
<proteinExistence type="predicted"/>
<evidence type="ECO:0000256" key="1">
    <source>
        <dbReference type="ARBA" id="ARBA00004141"/>
    </source>
</evidence>
<feature type="region of interest" description="Disordered" evidence="7">
    <location>
        <begin position="95"/>
        <end position="119"/>
    </location>
</feature>
<feature type="transmembrane region" description="Helical" evidence="8">
    <location>
        <begin position="128"/>
        <end position="151"/>
    </location>
</feature>
<keyword evidence="4 8" id="KW-1133">Transmembrane helix</keyword>
<evidence type="ECO:0000256" key="2">
    <source>
        <dbReference type="ARBA" id="ARBA00022692"/>
    </source>
</evidence>
<feature type="domain" description="PGG" evidence="9">
    <location>
        <begin position="132"/>
        <end position="231"/>
    </location>
</feature>
<name>A0A978UAH7_ZIZJJ</name>
<reference evidence="10" key="1">
    <citation type="journal article" date="2021" name="Front. Plant Sci.">
        <title>Chromosome-Scale Genome Assembly for Chinese Sour Jujube and Insights Into Its Genome Evolution and Domestication Signature.</title>
        <authorList>
            <person name="Shen L.-Y."/>
            <person name="Luo H."/>
            <person name="Wang X.-L."/>
            <person name="Wang X.-M."/>
            <person name="Qiu X.-J."/>
            <person name="Liu H."/>
            <person name="Zhou S.-S."/>
            <person name="Jia K.-H."/>
            <person name="Nie S."/>
            <person name="Bao Y.-T."/>
            <person name="Zhang R.-G."/>
            <person name="Yun Q.-Z."/>
            <person name="Chai Y.-H."/>
            <person name="Lu J.-Y."/>
            <person name="Li Y."/>
            <person name="Zhao S.-W."/>
            <person name="Mao J.-F."/>
            <person name="Jia S.-G."/>
            <person name="Mao Y.-M."/>
        </authorList>
    </citation>
    <scope>NUCLEOTIDE SEQUENCE</scope>
    <source>
        <strain evidence="10">AT0</strain>
        <tissue evidence="10">Leaf</tissue>
    </source>
</reference>
<dbReference type="GO" id="GO:0005886">
    <property type="term" value="C:plasma membrane"/>
    <property type="evidence" value="ECO:0007669"/>
    <property type="project" value="TreeGrafter"/>
</dbReference>
<keyword evidence="2 8" id="KW-0812">Transmembrane</keyword>
<dbReference type="AlphaFoldDB" id="A0A978UAH7"/>
<dbReference type="Proteomes" id="UP000813462">
    <property type="component" value="Unassembled WGS sequence"/>
</dbReference>
<evidence type="ECO:0000256" key="3">
    <source>
        <dbReference type="ARBA" id="ARBA00022737"/>
    </source>
</evidence>
<evidence type="ECO:0000313" key="11">
    <source>
        <dbReference type="Proteomes" id="UP000813462"/>
    </source>
</evidence>
<gene>
    <name evidence="10" type="ORF">FEM48_Zijuj12G0018000</name>
</gene>
<dbReference type="PANTHER" id="PTHR24186">
    <property type="entry name" value="PROTEIN PHOSPHATASE 1 REGULATORY SUBUNIT"/>
    <property type="match status" value="1"/>
</dbReference>
<evidence type="ECO:0000259" key="9">
    <source>
        <dbReference type="Pfam" id="PF13962"/>
    </source>
</evidence>
<evidence type="ECO:0000256" key="5">
    <source>
        <dbReference type="ARBA" id="ARBA00023043"/>
    </source>
</evidence>
<evidence type="ECO:0000256" key="8">
    <source>
        <dbReference type="SAM" id="Phobius"/>
    </source>
</evidence>
<dbReference type="InterPro" id="IPR026961">
    <property type="entry name" value="PGG_dom"/>
</dbReference>
<evidence type="ECO:0000256" key="4">
    <source>
        <dbReference type="ARBA" id="ARBA00022989"/>
    </source>
</evidence>
<feature type="transmembrane region" description="Helical" evidence="8">
    <location>
        <begin position="247"/>
        <end position="265"/>
    </location>
</feature>
<keyword evidence="6 8" id="KW-0472">Membrane</keyword>
<protein>
    <recommendedName>
        <fullName evidence="9">PGG domain-containing protein</fullName>
    </recommendedName>
</protein>
<evidence type="ECO:0000256" key="7">
    <source>
        <dbReference type="SAM" id="MobiDB-lite"/>
    </source>
</evidence>
<feature type="transmembrane region" description="Helical" evidence="8">
    <location>
        <begin position="208"/>
        <end position="227"/>
    </location>
</feature>
<keyword evidence="5" id="KW-0040">ANK repeat</keyword>
<dbReference type="PANTHER" id="PTHR24186:SF50">
    <property type="entry name" value="ANKYRIN REPEAT-CONTAINING PROTEIN ITN1-LIKE ISOFORM X1"/>
    <property type="match status" value="1"/>
</dbReference>
<comment type="caution">
    <text evidence="10">The sequence shown here is derived from an EMBL/GenBank/DDBJ whole genome shotgun (WGS) entry which is preliminary data.</text>
</comment>
<dbReference type="EMBL" id="JAEACU010000012">
    <property type="protein sequence ID" value="KAH7511770.1"/>
    <property type="molecule type" value="Genomic_DNA"/>
</dbReference>